<dbReference type="Pfam" id="PF00837">
    <property type="entry name" value="T4_deiodinase"/>
    <property type="match status" value="1"/>
</dbReference>
<dbReference type="PANTHER" id="PTHR11781">
    <property type="entry name" value="IODOTHYRONINE DEIODINASE"/>
    <property type="match status" value="1"/>
</dbReference>
<accession>A0A0G4G9X4</accession>
<dbReference type="STRING" id="1169540.A0A0G4G9X4"/>
<dbReference type="AlphaFoldDB" id="A0A0G4G9X4"/>
<dbReference type="InParanoid" id="A0A0G4G9X4"/>
<dbReference type="OMA" id="DEWPISS"/>
<dbReference type="Proteomes" id="UP000041254">
    <property type="component" value="Unassembled WGS sequence"/>
</dbReference>
<sequence length="133" mass="15268">MAWGERVAFAMIYIKEAHAADVWPIGDHLTIERPNEPKNNEDRIKNARDFLDVFGNFTWPVYIDTVANEFEKEFAPWPFRFYIIDSSMKVLWKAQPVADECTYDTTDNPNGVEGKIKELLAAHTDTQQGQATS</sequence>
<keyword evidence="2" id="KW-1185">Reference proteome</keyword>
<reference evidence="1 2" key="1">
    <citation type="submission" date="2014-11" db="EMBL/GenBank/DDBJ databases">
        <authorList>
            <person name="Zhu J."/>
            <person name="Qi W."/>
            <person name="Song R."/>
        </authorList>
    </citation>
    <scope>NUCLEOTIDE SEQUENCE [LARGE SCALE GENOMIC DNA]</scope>
</reference>
<dbReference type="GO" id="GO:0004800">
    <property type="term" value="F:thyroxine 5'-deiodinase activity"/>
    <property type="evidence" value="ECO:0007669"/>
    <property type="project" value="InterPro"/>
</dbReference>
<organism evidence="1 2">
    <name type="scientific">Vitrella brassicaformis (strain CCMP3155)</name>
    <dbReference type="NCBI Taxonomy" id="1169540"/>
    <lineage>
        <taxon>Eukaryota</taxon>
        <taxon>Sar</taxon>
        <taxon>Alveolata</taxon>
        <taxon>Colpodellida</taxon>
        <taxon>Vitrellaceae</taxon>
        <taxon>Vitrella</taxon>
    </lineage>
</organism>
<evidence type="ECO:0000313" key="1">
    <source>
        <dbReference type="EMBL" id="CEM25575.1"/>
    </source>
</evidence>
<proteinExistence type="predicted"/>
<dbReference type="InterPro" id="IPR000643">
    <property type="entry name" value="Iodothyronine_deiodinase"/>
</dbReference>
<name>A0A0G4G9X4_VITBC</name>
<evidence type="ECO:0000313" key="2">
    <source>
        <dbReference type="Proteomes" id="UP000041254"/>
    </source>
</evidence>
<dbReference type="VEuPathDB" id="CryptoDB:Vbra_9757"/>
<protein>
    <submittedName>
        <fullName evidence="1">Uncharacterized protein</fullName>
    </submittedName>
</protein>
<dbReference type="PANTHER" id="PTHR11781:SF22">
    <property type="entry name" value="TYPE I IODOTHYRONINE DEIODINASE"/>
    <property type="match status" value="1"/>
</dbReference>
<dbReference type="Gene3D" id="3.40.30.10">
    <property type="entry name" value="Glutaredoxin"/>
    <property type="match status" value="1"/>
</dbReference>
<gene>
    <name evidence="1" type="ORF">Vbra_9757</name>
</gene>
<dbReference type="EMBL" id="CDMY01000603">
    <property type="protein sequence ID" value="CEM25575.1"/>
    <property type="molecule type" value="Genomic_DNA"/>
</dbReference>
<dbReference type="OrthoDB" id="420094at2759"/>